<evidence type="ECO:0000313" key="7">
    <source>
        <dbReference type="EMBL" id="POI22080.1"/>
    </source>
</evidence>
<keyword evidence="5" id="KW-0804">Transcription</keyword>
<gene>
    <name evidence="7" type="ORF">CIB84_014173</name>
</gene>
<dbReference type="PANTHER" id="PTHR46077">
    <property type="entry name" value="E3 UBIQUITIN-PROTEIN LIGASE TOPORS"/>
    <property type="match status" value="1"/>
</dbReference>
<accession>A0A2P4SDB7</accession>
<feature type="compositionally biased region" description="Basic and acidic residues" evidence="6">
    <location>
        <begin position="281"/>
        <end position="290"/>
    </location>
</feature>
<dbReference type="GO" id="GO:0061630">
    <property type="term" value="F:ubiquitin protein ligase activity"/>
    <property type="evidence" value="ECO:0007669"/>
    <property type="project" value="UniProtKB-EC"/>
</dbReference>
<organism evidence="7 8">
    <name type="scientific">Bambusicola thoracicus</name>
    <name type="common">Chinese bamboo-partridge</name>
    <name type="synonym">Perdix thoracica</name>
    <dbReference type="NCBI Taxonomy" id="9083"/>
    <lineage>
        <taxon>Eukaryota</taxon>
        <taxon>Metazoa</taxon>
        <taxon>Chordata</taxon>
        <taxon>Craniata</taxon>
        <taxon>Vertebrata</taxon>
        <taxon>Euteleostomi</taxon>
        <taxon>Archelosauria</taxon>
        <taxon>Archosauria</taxon>
        <taxon>Dinosauria</taxon>
        <taxon>Saurischia</taxon>
        <taxon>Theropoda</taxon>
        <taxon>Coelurosauria</taxon>
        <taxon>Aves</taxon>
        <taxon>Neognathae</taxon>
        <taxon>Galloanserae</taxon>
        <taxon>Galliformes</taxon>
        <taxon>Phasianidae</taxon>
        <taxon>Perdicinae</taxon>
        <taxon>Bambusicola</taxon>
    </lineage>
</organism>
<evidence type="ECO:0000256" key="3">
    <source>
        <dbReference type="ARBA" id="ARBA00022679"/>
    </source>
</evidence>
<dbReference type="AlphaFoldDB" id="A0A2P4SDB7"/>
<feature type="compositionally biased region" description="Basic and acidic residues" evidence="6">
    <location>
        <begin position="160"/>
        <end position="187"/>
    </location>
</feature>
<comment type="caution">
    <text evidence="7">The sequence shown here is derived from an EMBL/GenBank/DDBJ whole genome shotgun (WGS) entry which is preliminary data.</text>
</comment>
<dbReference type="PANTHER" id="PTHR46077:SF1">
    <property type="entry name" value="TOP1 BINDING ARGININE_SERINE RICH PROTEIN, E3 UBIQUITIN LIGASE"/>
    <property type="match status" value="1"/>
</dbReference>
<dbReference type="GO" id="GO:0006513">
    <property type="term" value="P:protein monoubiquitination"/>
    <property type="evidence" value="ECO:0007669"/>
    <property type="project" value="TreeGrafter"/>
</dbReference>
<evidence type="ECO:0000313" key="8">
    <source>
        <dbReference type="Proteomes" id="UP000237246"/>
    </source>
</evidence>
<evidence type="ECO:0000256" key="2">
    <source>
        <dbReference type="ARBA" id="ARBA00012483"/>
    </source>
</evidence>
<comment type="catalytic activity">
    <reaction evidence="1">
        <text>S-ubiquitinyl-[E2 ubiquitin-conjugating enzyme]-L-cysteine + [acceptor protein]-L-lysine = [E2 ubiquitin-conjugating enzyme]-L-cysteine + N(6)-ubiquitinyl-[acceptor protein]-L-lysine.</text>
        <dbReference type="EC" id="2.3.2.27"/>
    </reaction>
</comment>
<name>A0A2P4SDB7_BAMTH</name>
<proteinExistence type="predicted"/>
<feature type="region of interest" description="Disordered" evidence="6">
    <location>
        <begin position="255"/>
        <end position="309"/>
    </location>
</feature>
<evidence type="ECO:0000256" key="6">
    <source>
        <dbReference type="SAM" id="MobiDB-lite"/>
    </source>
</evidence>
<feature type="region of interest" description="Disordered" evidence="6">
    <location>
        <begin position="153"/>
        <end position="195"/>
    </location>
</feature>
<sequence length="309" mass="34897">MLKMTYLGLQKTSLFPTLITAPSVLLKALLTQRNGISMHDKGSSSDSTVLAVFPDEMNSHELEHGSSEHWVDQFPWNDETPGSSYSPSEEHGATIIYSSELESSYEDTAWERLTLQFQLQSSVDSSDSNSSSDYHDIAGYVNLYAERMPELVELSSDSEESVREKKREDVKKEQSIQDSSWSDRELSRASSPHSSLYKEHMSICQSTLLSVVKRTVSMDEQKNKDKIKDHSPLDSDWSLSPGMGNVCSPCSQRLFRKKRTRSPQNSEGSHGHQPWRKHHSEHQFKRDYQKAEIVANIRAKEAGGQGPVT</sequence>
<dbReference type="EC" id="2.3.2.27" evidence="2"/>
<dbReference type="OrthoDB" id="9218395at2759"/>
<evidence type="ECO:0000256" key="4">
    <source>
        <dbReference type="ARBA" id="ARBA00023015"/>
    </source>
</evidence>
<evidence type="ECO:0000256" key="5">
    <source>
        <dbReference type="ARBA" id="ARBA00023163"/>
    </source>
</evidence>
<reference evidence="7 8" key="1">
    <citation type="submission" date="2018-01" db="EMBL/GenBank/DDBJ databases">
        <title>Comparison of the Chinese Bamboo Partridge and Red Junglefowl genome sequences highlights the importance of demography in genome evolution.</title>
        <authorList>
            <person name="Tiley G.P."/>
            <person name="Kimball R.T."/>
            <person name="Braun E.L."/>
            <person name="Burleigh J.G."/>
        </authorList>
    </citation>
    <scope>NUCLEOTIDE SEQUENCE [LARGE SCALE GENOMIC DNA]</scope>
    <source>
        <strain evidence="7">RTK389</strain>
        <tissue evidence="7">Blood</tissue>
    </source>
</reference>
<dbReference type="Proteomes" id="UP000237246">
    <property type="component" value="Unassembled WGS sequence"/>
</dbReference>
<evidence type="ECO:0000256" key="1">
    <source>
        <dbReference type="ARBA" id="ARBA00000900"/>
    </source>
</evidence>
<keyword evidence="4" id="KW-0805">Transcription regulation</keyword>
<keyword evidence="8" id="KW-1185">Reference proteome</keyword>
<protein>
    <recommendedName>
        <fullName evidence="2">RING-type E3 ubiquitin transferase</fullName>
        <ecNumber evidence="2">2.3.2.27</ecNumber>
    </recommendedName>
</protein>
<dbReference type="GO" id="GO:0000209">
    <property type="term" value="P:protein polyubiquitination"/>
    <property type="evidence" value="ECO:0007669"/>
    <property type="project" value="TreeGrafter"/>
</dbReference>
<dbReference type="EMBL" id="PPHD01061942">
    <property type="protein sequence ID" value="POI22080.1"/>
    <property type="molecule type" value="Genomic_DNA"/>
</dbReference>
<keyword evidence="3" id="KW-0808">Transferase</keyword>